<dbReference type="Proteomes" id="UP000282211">
    <property type="component" value="Unassembled WGS sequence"/>
</dbReference>
<comment type="caution">
    <text evidence="3">The sequence shown here is derived from an EMBL/GenBank/DDBJ whole genome shotgun (WGS) entry which is preliminary data.</text>
</comment>
<dbReference type="InterPro" id="IPR000073">
    <property type="entry name" value="AB_hydrolase_1"/>
</dbReference>
<feature type="chain" id="PRO_5019275105" evidence="1">
    <location>
        <begin position="18"/>
        <end position="308"/>
    </location>
</feature>
<dbReference type="OrthoDB" id="9804723at2"/>
<dbReference type="RefSeq" id="WP_121099800.1">
    <property type="nucleotide sequence ID" value="NZ_RBII01000001.1"/>
</dbReference>
<dbReference type="AlphaFoldDB" id="A0A420WM72"/>
<dbReference type="PANTHER" id="PTHR43798">
    <property type="entry name" value="MONOACYLGLYCEROL LIPASE"/>
    <property type="match status" value="1"/>
</dbReference>
<proteinExistence type="predicted"/>
<protein>
    <submittedName>
        <fullName evidence="3">Pimeloyl-ACP methyl ester carboxylesterase</fullName>
    </submittedName>
</protein>
<gene>
    <name evidence="3" type="ORF">DES40_1321</name>
</gene>
<evidence type="ECO:0000313" key="3">
    <source>
        <dbReference type="EMBL" id="RKQ71985.1"/>
    </source>
</evidence>
<keyword evidence="4" id="KW-1185">Reference proteome</keyword>
<feature type="signal peptide" evidence="1">
    <location>
        <begin position="1"/>
        <end position="17"/>
    </location>
</feature>
<keyword evidence="1" id="KW-0732">Signal</keyword>
<name>A0A420WM72_9PROT</name>
<evidence type="ECO:0000313" key="4">
    <source>
        <dbReference type="Proteomes" id="UP000282211"/>
    </source>
</evidence>
<accession>A0A420WM72</accession>
<dbReference type="EMBL" id="RBII01000001">
    <property type="protein sequence ID" value="RKQ71985.1"/>
    <property type="molecule type" value="Genomic_DNA"/>
</dbReference>
<dbReference type="InParanoid" id="A0A420WM72"/>
<organism evidence="3 4">
    <name type="scientific">Litorimonas taeanensis</name>
    <dbReference type="NCBI Taxonomy" id="568099"/>
    <lineage>
        <taxon>Bacteria</taxon>
        <taxon>Pseudomonadati</taxon>
        <taxon>Pseudomonadota</taxon>
        <taxon>Alphaproteobacteria</taxon>
        <taxon>Maricaulales</taxon>
        <taxon>Robiginitomaculaceae</taxon>
    </lineage>
</organism>
<dbReference type="Pfam" id="PF00561">
    <property type="entry name" value="Abhydrolase_1"/>
    <property type="match status" value="1"/>
</dbReference>
<evidence type="ECO:0000259" key="2">
    <source>
        <dbReference type="Pfam" id="PF00561"/>
    </source>
</evidence>
<dbReference type="GO" id="GO:0016020">
    <property type="term" value="C:membrane"/>
    <property type="evidence" value="ECO:0007669"/>
    <property type="project" value="TreeGrafter"/>
</dbReference>
<dbReference type="InterPro" id="IPR050266">
    <property type="entry name" value="AB_hydrolase_sf"/>
</dbReference>
<dbReference type="PROSITE" id="PS51257">
    <property type="entry name" value="PROKAR_LIPOPROTEIN"/>
    <property type="match status" value="1"/>
</dbReference>
<reference evidence="3 4" key="1">
    <citation type="submission" date="2018-10" db="EMBL/GenBank/DDBJ databases">
        <title>Genomic Encyclopedia of Type Strains, Phase IV (KMG-IV): sequencing the most valuable type-strain genomes for metagenomic binning, comparative biology and taxonomic classification.</title>
        <authorList>
            <person name="Goeker M."/>
        </authorList>
    </citation>
    <scope>NUCLEOTIDE SEQUENCE [LARGE SCALE GENOMIC DNA]</scope>
    <source>
        <strain evidence="3 4">DSM 22008</strain>
    </source>
</reference>
<dbReference type="Gene3D" id="3.40.50.1820">
    <property type="entry name" value="alpha/beta hydrolase"/>
    <property type="match status" value="1"/>
</dbReference>
<evidence type="ECO:0000256" key="1">
    <source>
        <dbReference type="SAM" id="SignalP"/>
    </source>
</evidence>
<dbReference type="InterPro" id="IPR029058">
    <property type="entry name" value="AB_hydrolase_fold"/>
</dbReference>
<dbReference type="SUPFAM" id="SSF53474">
    <property type="entry name" value="alpha/beta-Hydrolases"/>
    <property type="match status" value="1"/>
</dbReference>
<sequence>MSKLFKAAFYTGLISLAACTTVLDQSFIEAQAPGTIKRSFVEGNYGQAHVRVAKPQNNTSKKTPLVLLHPTPYSSQTYIPFIEAMRSDRLIIAIDTPGYGDSTGPETAPSMQDYADNALKVLEELGIHEPVDVIGYHTGTLIGVEMAIIAPDRVNKMVLAGVPVYAPHKLPELHKKYAKPDIIELDGSHLISKWEFAKQTMKGGLSLEAAQDHFNDYMQSMPNSTQAYYTVFSYPGYERLPLISVPVLYVAIKGSLESETLEAHNLTPNSEYEYLEHITTGLFDVAYSDMAMTSQKFLDGTSDKQSAK</sequence>
<feature type="domain" description="AB hydrolase-1" evidence="2">
    <location>
        <begin position="64"/>
        <end position="202"/>
    </location>
</feature>
<dbReference type="PANTHER" id="PTHR43798:SF33">
    <property type="entry name" value="HYDROLASE, PUTATIVE (AFU_ORTHOLOGUE AFUA_2G14860)-RELATED"/>
    <property type="match status" value="1"/>
</dbReference>